<dbReference type="AlphaFoldDB" id="D9X739"/>
<dbReference type="HOGENOM" id="CLU_389754_0_0_11"/>
<proteinExistence type="predicted"/>
<keyword evidence="2" id="KW-0472">Membrane</keyword>
<name>D9X739_STRVT</name>
<feature type="region of interest" description="Disordered" evidence="1">
    <location>
        <begin position="519"/>
        <end position="541"/>
    </location>
</feature>
<evidence type="ECO:0000256" key="1">
    <source>
        <dbReference type="SAM" id="MobiDB-lite"/>
    </source>
</evidence>
<evidence type="ECO:0000256" key="2">
    <source>
        <dbReference type="SAM" id="Phobius"/>
    </source>
</evidence>
<keyword evidence="2" id="KW-0812">Transmembrane</keyword>
<dbReference type="Proteomes" id="UP000004184">
    <property type="component" value="Unassembled WGS sequence"/>
</dbReference>
<feature type="transmembrane region" description="Helical" evidence="2">
    <location>
        <begin position="484"/>
        <end position="513"/>
    </location>
</feature>
<organism evidence="3 4">
    <name type="scientific">Streptomyces viridochromogenes (strain DSM 40736 / JCM 4977 / BCRC 1201 / Tue 494)</name>
    <dbReference type="NCBI Taxonomy" id="591159"/>
    <lineage>
        <taxon>Bacteria</taxon>
        <taxon>Bacillati</taxon>
        <taxon>Actinomycetota</taxon>
        <taxon>Actinomycetes</taxon>
        <taxon>Kitasatosporales</taxon>
        <taxon>Streptomycetaceae</taxon>
        <taxon>Streptomyces</taxon>
    </lineage>
</organism>
<dbReference type="EMBL" id="GG657757">
    <property type="protein sequence ID" value="EFL34106.1"/>
    <property type="molecule type" value="Genomic_DNA"/>
</dbReference>
<evidence type="ECO:0000313" key="4">
    <source>
        <dbReference type="Proteomes" id="UP000004184"/>
    </source>
</evidence>
<dbReference type="eggNOG" id="ENOG50342B7">
    <property type="taxonomic scope" value="Bacteria"/>
</dbReference>
<reference evidence="4" key="1">
    <citation type="submission" date="2009-02" db="EMBL/GenBank/DDBJ databases">
        <title>Annotation of Streptomyces viridochromogenes strain DSM 40736.</title>
        <authorList>
            <consortium name="The Broad Institute Genome Sequencing Platform"/>
            <consortium name="Broad Institute Microbial Sequencing Center"/>
            <person name="Fischbach M."/>
            <person name="Godfrey P."/>
            <person name="Ward D."/>
            <person name="Young S."/>
            <person name="Zeng Q."/>
            <person name="Koehrsen M."/>
            <person name="Alvarado L."/>
            <person name="Berlin A.M."/>
            <person name="Bochicchio J."/>
            <person name="Borenstein D."/>
            <person name="Chapman S.B."/>
            <person name="Chen Z."/>
            <person name="Engels R."/>
            <person name="Freedman E."/>
            <person name="Gellesch M."/>
            <person name="Goldberg J."/>
            <person name="Griggs A."/>
            <person name="Gujja S."/>
            <person name="Heilman E.R."/>
            <person name="Heiman D.I."/>
            <person name="Hepburn T.A."/>
            <person name="Howarth C."/>
            <person name="Jen D."/>
            <person name="Larson L."/>
            <person name="Lewis B."/>
            <person name="Mehta T."/>
            <person name="Park D."/>
            <person name="Pearson M."/>
            <person name="Richards J."/>
            <person name="Roberts A."/>
            <person name="Saif S."/>
            <person name="Shea T.D."/>
            <person name="Shenoy N."/>
            <person name="Sisk P."/>
            <person name="Stolte C."/>
            <person name="Sykes S.N."/>
            <person name="Thomson T."/>
            <person name="Walk T."/>
            <person name="White J."/>
            <person name="Yandava C."/>
            <person name="Straight P."/>
            <person name="Clardy J."/>
            <person name="Hung D."/>
            <person name="Kolter R."/>
            <person name="Mekalanos J."/>
            <person name="Walker S."/>
            <person name="Walsh C.T."/>
            <person name="Wieland-Brown L.C."/>
            <person name="Haas B."/>
            <person name="Nusbaum C."/>
            <person name="Birren B."/>
        </authorList>
    </citation>
    <scope>NUCLEOTIDE SEQUENCE [LARGE SCALE GENOMIC DNA]</scope>
    <source>
        <strain evidence="4">DSM 40736 / JCM 4977 / BCRC 1201 / Tue 494</strain>
    </source>
</reference>
<protein>
    <submittedName>
        <fullName evidence="3">Predicted protein</fullName>
    </submittedName>
</protein>
<sequence>MRPGQRSDHGGTPMRAVTANGAHAGHIAPGSSGQTRLLRLLLALSALTALFATATAPARAADGTRSLAAGTTPATQAAYLADRLRENPVYVTDQLPRELPVSTAPDFARLAKRTGVPTYVLVLPSLSSIDGRQLLGAVHDRLGRDGLYVLVDEGEVAEATAYGVRAPADAASTVSLYELPYDAGPLLSFERFVDVIALGGEKATARAEEARAKHGNDEPAEMYIGPSDRNNQSLLTGTLLTFVPLLIMLSAGYVRRRRRHSGAGRRLPRWVVPGTAVLTAAAIALTAPAVFDQTRSSAARIPSPADLSARVERVAAGLKQDPVYADPESPRVLDDRQRDRLHDRIRDFRRSDGGGPVYVSLVPQTPESESAGDADLFAAAVHAKVDVDGVYVVADPADGTIDVYNHGLRLDSNHLFLDLPDSVAYGDSKADEADDHLMGERLDALMTFLDETPRTDRPESESAPAPAPRAAEEHALPPLFATDFWPGLFVGAFLALLLSGVAAGLAWIVGALLRRRSAAPDSPASAPASTSAPASVSASTLRRTAHTELTSLVREFNDQDEHGRAWDCLDAALLLVDGDPGRTRERGADPATLVAVIVLARAGRAALAGEPTEQCCGVNPLHGPAVGRRHVRVSRQGNSRRMLPVCDPCRDTAVAEPGGMPDRLLKLPGSESGGSRPPYYEATDGPLSAVPDGIARVIEKVRETAGVH</sequence>
<accession>D9X739</accession>
<keyword evidence="4" id="KW-1185">Reference proteome</keyword>
<feature type="transmembrane region" description="Helical" evidence="2">
    <location>
        <begin position="234"/>
        <end position="254"/>
    </location>
</feature>
<feature type="transmembrane region" description="Helical" evidence="2">
    <location>
        <begin position="270"/>
        <end position="291"/>
    </location>
</feature>
<feature type="compositionally biased region" description="Low complexity" evidence="1">
    <location>
        <begin position="519"/>
        <end position="539"/>
    </location>
</feature>
<evidence type="ECO:0000313" key="3">
    <source>
        <dbReference type="EMBL" id="EFL34106.1"/>
    </source>
</evidence>
<dbReference type="STRING" id="591159.SSQG_04624"/>
<keyword evidence="2" id="KW-1133">Transmembrane helix</keyword>
<feature type="region of interest" description="Disordered" evidence="1">
    <location>
        <begin position="657"/>
        <end position="686"/>
    </location>
</feature>
<gene>
    <name evidence="3" type="ORF">SSQG_04624</name>
</gene>